<dbReference type="Pfam" id="PF00656">
    <property type="entry name" value="Peptidase_C14"/>
    <property type="match status" value="1"/>
</dbReference>
<dbReference type="GO" id="GO:0006508">
    <property type="term" value="P:proteolysis"/>
    <property type="evidence" value="ECO:0007669"/>
    <property type="project" value="InterPro"/>
</dbReference>
<evidence type="ECO:0000313" key="4">
    <source>
        <dbReference type="Proteomes" id="UP000648075"/>
    </source>
</evidence>
<comment type="caution">
    <text evidence="3">The sequence shown here is derived from an EMBL/GenBank/DDBJ whole genome shotgun (WGS) entry which is preliminary data.</text>
</comment>
<proteinExistence type="predicted"/>
<gene>
    <name evidence="3" type="ORF">GCM10011614_26330</name>
</gene>
<organism evidence="3 4">
    <name type="scientific">Novosphingobium colocasiae</name>
    <dbReference type="NCBI Taxonomy" id="1256513"/>
    <lineage>
        <taxon>Bacteria</taxon>
        <taxon>Pseudomonadati</taxon>
        <taxon>Pseudomonadota</taxon>
        <taxon>Alphaproteobacteria</taxon>
        <taxon>Sphingomonadales</taxon>
        <taxon>Sphingomonadaceae</taxon>
        <taxon>Novosphingobium</taxon>
    </lineage>
</organism>
<dbReference type="InterPro" id="IPR011600">
    <property type="entry name" value="Pept_C14_caspase"/>
</dbReference>
<dbReference type="InterPro" id="IPR042095">
    <property type="entry name" value="SUMF_sf"/>
</dbReference>
<accession>A0A918UGW1</accession>
<dbReference type="GO" id="GO:0004197">
    <property type="term" value="F:cysteine-type endopeptidase activity"/>
    <property type="evidence" value="ECO:0007669"/>
    <property type="project" value="InterPro"/>
</dbReference>
<feature type="domain" description="Peptidase C14 caspase" evidence="1">
    <location>
        <begin position="50"/>
        <end position="301"/>
    </location>
</feature>
<dbReference type="InterPro" id="IPR016187">
    <property type="entry name" value="CTDL_fold"/>
</dbReference>
<dbReference type="SUPFAM" id="SSF56436">
    <property type="entry name" value="C-type lectin-like"/>
    <property type="match status" value="1"/>
</dbReference>
<evidence type="ECO:0008006" key="5">
    <source>
        <dbReference type="Google" id="ProtNLM"/>
    </source>
</evidence>
<dbReference type="Gene3D" id="3.40.50.1460">
    <property type="match status" value="1"/>
</dbReference>
<reference evidence="3" key="2">
    <citation type="submission" date="2020-09" db="EMBL/GenBank/DDBJ databases">
        <authorList>
            <person name="Sun Q."/>
            <person name="Kim S."/>
        </authorList>
    </citation>
    <scope>NUCLEOTIDE SEQUENCE</scope>
    <source>
        <strain evidence="3">KCTC 32255</strain>
    </source>
</reference>
<dbReference type="PANTHER" id="PTHR23150:SF35">
    <property type="entry name" value="BLL6746 PROTEIN"/>
    <property type="match status" value="1"/>
</dbReference>
<keyword evidence="4" id="KW-1185">Reference proteome</keyword>
<dbReference type="EMBL" id="BMZA01000011">
    <property type="protein sequence ID" value="GGZ10165.1"/>
    <property type="molecule type" value="Genomic_DNA"/>
</dbReference>
<dbReference type="Proteomes" id="UP000648075">
    <property type="component" value="Unassembled WGS sequence"/>
</dbReference>
<dbReference type="RefSeq" id="WP_229814152.1">
    <property type="nucleotide sequence ID" value="NZ_BMZA01000011.1"/>
</dbReference>
<dbReference type="InterPro" id="IPR029030">
    <property type="entry name" value="Caspase-like_dom_sf"/>
</dbReference>
<dbReference type="Pfam" id="PF03781">
    <property type="entry name" value="FGE-sulfatase"/>
    <property type="match status" value="1"/>
</dbReference>
<dbReference type="PANTHER" id="PTHR23150">
    <property type="entry name" value="SULFATASE MODIFYING FACTOR 1, 2"/>
    <property type="match status" value="1"/>
</dbReference>
<dbReference type="AlphaFoldDB" id="A0A918UGW1"/>
<name>A0A918UGW1_9SPHN</name>
<sequence length="559" mass="59263">MSERPEAGAEPDGVLGSMLGPMARTVLRLTLLMLVGLVAMAAPAQAREPRIALVIANGAYTQFDPLGATGVDGDRVASALNAAGFADAGAEGAVQVRRDLNLEQMTAAIAAFKAKLAAAGPDAFGVLYYSGHGAALSTYGDVMMLPVDAGRTLDTGTTSLTRAALTKALLGSGAKNVLIILDMCRNVLVEPPLQPVVPPPGGETARPEAAAAGEIGPDGTKGLRRLVRQSDVQLRPDQGYLVAFSTSADQFAFDNGVFSRILAEEMRRPQQNIADALKRTSDRVALAAMKSDRNFQKPTFDYGLQGEPPCFVSCSAGGSGRFYDCANCPYMRIVPAGNAFIGSPGSEPGRGSDEPLQREHPIPHGFAMGVYEVTVAEWRACVRDKACRAVQDWSKENPNPLIPVTGLDYADAQAFVAWLSVQSGLPYRLPTGAEWEYADRGGTGTAFPWGDEITPSEANYDQTASYRGSTTAPYRGYPEAVNAYPPNAFGLYQMNGNAWEITADCGNAPCSAHLARGGSFQSTPAELRSANLFAVSDTKRRGDMGLRVVRDLRPDEAGN</sequence>
<reference evidence="3" key="1">
    <citation type="journal article" date="2014" name="Int. J. Syst. Evol. Microbiol.">
        <title>Complete genome sequence of Corynebacterium casei LMG S-19264T (=DSM 44701T), isolated from a smear-ripened cheese.</title>
        <authorList>
            <consortium name="US DOE Joint Genome Institute (JGI-PGF)"/>
            <person name="Walter F."/>
            <person name="Albersmeier A."/>
            <person name="Kalinowski J."/>
            <person name="Ruckert C."/>
        </authorList>
    </citation>
    <scope>NUCLEOTIDE SEQUENCE</scope>
    <source>
        <strain evidence="3">KCTC 32255</strain>
    </source>
</reference>
<evidence type="ECO:0000313" key="3">
    <source>
        <dbReference type="EMBL" id="GGZ10165.1"/>
    </source>
</evidence>
<dbReference type="SUPFAM" id="SSF52129">
    <property type="entry name" value="Caspase-like"/>
    <property type="match status" value="1"/>
</dbReference>
<dbReference type="InterPro" id="IPR005532">
    <property type="entry name" value="SUMF_dom"/>
</dbReference>
<protein>
    <recommendedName>
        <fullName evidence="5">Caspase family p20 domain-containing protein</fullName>
    </recommendedName>
</protein>
<dbReference type="InterPro" id="IPR051043">
    <property type="entry name" value="Sulfatase_Mod_Factor_Kinase"/>
</dbReference>
<dbReference type="GO" id="GO:0120147">
    <property type="term" value="F:formylglycine-generating oxidase activity"/>
    <property type="evidence" value="ECO:0007669"/>
    <property type="project" value="TreeGrafter"/>
</dbReference>
<evidence type="ECO:0000259" key="1">
    <source>
        <dbReference type="Pfam" id="PF00656"/>
    </source>
</evidence>
<evidence type="ECO:0000259" key="2">
    <source>
        <dbReference type="Pfam" id="PF03781"/>
    </source>
</evidence>
<feature type="domain" description="Sulfatase-modifying factor enzyme-like" evidence="2">
    <location>
        <begin position="329"/>
        <end position="550"/>
    </location>
</feature>
<dbReference type="Gene3D" id="3.90.1580.10">
    <property type="entry name" value="paralog of FGE (formylglycine-generating enzyme)"/>
    <property type="match status" value="1"/>
</dbReference>